<comment type="subcellular location">
    <subcellularLocation>
        <location evidence="1">Cell membrane</location>
        <topology evidence="1">Multi-pass membrane protein</topology>
    </subcellularLocation>
</comment>
<dbReference type="CDD" id="cd06173">
    <property type="entry name" value="MFS_MefA_like"/>
    <property type="match status" value="1"/>
</dbReference>
<sequence>MTVALKPSTLWQNVNYVRLLSAQVISLIGTGVSSVCLALLAYDLAEESAGAVLSIAFALKMLAYIGLAPVFGVLAHKLPKRQTLVALDIIRALMFACLPFVTEVWEVYVLMFVINACSAGFTPMFQSTLPQVLPDKDDYARALSYSRLAYDLEQIFSPMLTALLLSVISFRQLFMLDSMTFLLSGVLIILCTLPKRKELNVQPKKLSFRSVLSGISAYLEQPSLRALWYAYLAAASASAMVLVNTVVYVHDILHGSETQTAMAMLVVGLGSMLVAIFLPRLLKHHQPQRYHLRGLVFIALAFLAGTWTPGWIGFGLMCFALGIGMSCIQTTSGLIINAAAEGKESGEYFAAHFSLTHFWWLVTYLSAGLSAKWLGLAGAYWVMLGLCLVSVALYLVQTRKNAWGQ</sequence>
<dbReference type="InterPro" id="IPR036259">
    <property type="entry name" value="MFS_trans_sf"/>
</dbReference>
<dbReference type="GO" id="GO:0022857">
    <property type="term" value="F:transmembrane transporter activity"/>
    <property type="evidence" value="ECO:0007669"/>
    <property type="project" value="InterPro"/>
</dbReference>
<dbReference type="RefSeq" id="WP_045985238.1">
    <property type="nucleotide sequence ID" value="NZ_CP063052.1"/>
</dbReference>
<dbReference type="InterPro" id="IPR020846">
    <property type="entry name" value="MFS_dom"/>
</dbReference>
<evidence type="ECO:0000256" key="2">
    <source>
        <dbReference type="ARBA" id="ARBA00022448"/>
    </source>
</evidence>
<dbReference type="Pfam" id="PF07690">
    <property type="entry name" value="MFS_1"/>
    <property type="match status" value="1"/>
</dbReference>
<dbReference type="PANTHER" id="PTHR43266">
    <property type="entry name" value="MACROLIDE-EFFLUX PROTEIN"/>
    <property type="match status" value="1"/>
</dbReference>
<dbReference type="Gene3D" id="1.20.1250.20">
    <property type="entry name" value="MFS general substrate transporter like domains"/>
    <property type="match status" value="1"/>
</dbReference>
<proteinExistence type="predicted"/>
<dbReference type="AlphaFoldDB" id="A0A837GAP0"/>
<evidence type="ECO:0000256" key="3">
    <source>
        <dbReference type="ARBA" id="ARBA00022475"/>
    </source>
</evidence>
<keyword evidence="2" id="KW-0813">Transport</keyword>
<organism evidence="7">
    <name type="scientific">Vibrio coralliilyticus</name>
    <dbReference type="NCBI Taxonomy" id="190893"/>
    <lineage>
        <taxon>Bacteria</taxon>
        <taxon>Pseudomonadati</taxon>
        <taxon>Pseudomonadota</taxon>
        <taxon>Gammaproteobacteria</taxon>
        <taxon>Vibrionales</taxon>
        <taxon>Vibrionaceae</taxon>
        <taxon>Vibrio</taxon>
    </lineage>
</organism>
<dbReference type="GO" id="GO:0005886">
    <property type="term" value="C:plasma membrane"/>
    <property type="evidence" value="ECO:0007669"/>
    <property type="project" value="UniProtKB-SubCell"/>
</dbReference>
<keyword evidence="5" id="KW-1133">Transmembrane helix</keyword>
<evidence type="ECO:0000256" key="1">
    <source>
        <dbReference type="ARBA" id="ARBA00004651"/>
    </source>
</evidence>
<dbReference type="SUPFAM" id="SSF103473">
    <property type="entry name" value="MFS general substrate transporter"/>
    <property type="match status" value="1"/>
</dbReference>
<keyword evidence="3" id="KW-1003">Cell membrane</keyword>
<comment type="caution">
    <text evidence="7">The sequence shown here is derived from an EMBL/GenBank/DDBJ whole genome shotgun (WGS) entry which is preliminary data.</text>
</comment>
<keyword evidence="6" id="KW-0472">Membrane</keyword>
<evidence type="ECO:0000256" key="6">
    <source>
        <dbReference type="ARBA" id="ARBA00023136"/>
    </source>
</evidence>
<dbReference type="EMBL" id="JXXR01000003">
    <property type="protein sequence ID" value="KJY76788.1"/>
    <property type="molecule type" value="Genomic_DNA"/>
</dbReference>
<protein>
    <submittedName>
        <fullName evidence="7">MFS transporter</fullName>
    </submittedName>
</protein>
<reference evidence="7" key="1">
    <citation type="journal article" date="2015" name="BMC Genomics">
        <title>Genome mining reveals unlocked bioactive potential of marine Gram-negative bacteria.</title>
        <authorList>
            <person name="Machado H."/>
            <person name="Sonnenschein E.C."/>
            <person name="Melchiorsen J."/>
            <person name="Gram L."/>
        </authorList>
    </citation>
    <scope>NUCLEOTIDE SEQUENCE</scope>
    <source>
        <strain evidence="7">S2052</strain>
    </source>
</reference>
<evidence type="ECO:0000256" key="5">
    <source>
        <dbReference type="ARBA" id="ARBA00022989"/>
    </source>
</evidence>
<dbReference type="PROSITE" id="PS50850">
    <property type="entry name" value="MFS"/>
    <property type="match status" value="1"/>
</dbReference>
<evidence type="ECO:0000313" key="7">
    <source>
        <dbReference type="EMBL" id="KJY76788.1"/>
    </source>
</evidence>
<evidence type="ECO:0000256" key="4">
    <source>
        <dbReference type="ARBA" id="ARBA00022692"/>
    </source>
</evidence>
<name>A0A837GAP0_9VIBR</name>
<keyword evidence="4" id="KW-0812">Transmembrane</keyword>
<dbReference type="InterPro" id="IPR011701">
    <property type="entry name" value="MFS"/>
</dbReference>
<dbReference type="PANTHER" id="PTHR43266:SF2">
    <property type="entry name" value="MAJOR FACILITATOR SUPERFAMILY (MFS) PROFILE DOMAIN-CONTAINING PROTEIN"/>
    <property type="match status" value="1"/>
</dbReference>
<accession>A0A837GAP0</accession>
<gene>
    <name evidence="7" type="ORF">TW71_05475</name>
</gene>